<dbReference type="InterPro" id="IPR015422">
    <property type="entry name" value="PyrdxlP-dep_Trfase_small"/>
</dbReference>
<dbReference type="Proteomes" id="UP001057877">
    <property type="component" value="Chromosome"/>
</dbReference>
<evidence type="ECO:0000313" key="2">
    <source>
        <dbReference type="EMBL" id="UVI30246.1"/>
    </source>
</evidence>
<evidence type="ECO:0000256" key="1">
    <source>
        <dbReference type="RuleBase" id="RU004508"/>
    </source>
</evidence>
<sequence length="519" mass="59219">MYKLGDVVRILNHHHNEELGIVMEVHKDGLLLLGAVIVNQDVEENCTIEIEPGQSITVKYTNKLYIDNHNAERMGALQESLYETIMRKEILSKVDDFYHLFHERKTPFDAERSSIVYGGRVYDEREMKNLVDSSLDFWLTAGRFSKQFEKEFAQFIGVRYALLVNSGSSANLLAFTALTSPKLGDRRIRPGDEVITVAAGFPTTVAPIVQNGAIPVFIDVELGTYNIAAELIEDAITDKTKAIMIAHTMGNPFHLTKVMELAEKYNLWVIEDNCDALGSYYNDRLTGTFGHIATSSFYPPHHMTMGEGGAVYTNDPRLKMIIESFRDWGRDCWCPSGCDNTCKKRYGWELGTLPYGYDHKYTYSHVGYNLRVTDMQAAIGVEQLKKVPEFARARIHNFNRLLNGLRDLGDYFILPRATENSNPSWFGFILTVREQAGFTRNDIVNYLENNRIQTRMLFAGNLTRQPAFQEVEYRVHGNLTNTDKILNDTFLVGVYPGLTNEMIDYVIRMIREFVLSKTD</sequence>
<gene>
    <name evidence="2" type="primary">rfbH</name>
    <name evidence="2" type="ORF">L1F29_33605</name>
</gene>
<dbReference type="InterPro" id="IPR000653">
    <property type="entry name" value="DegT/StrS_aminotransferase"/>
</dbReference>
<accession>A0ABY5S8L7</accession>
<dbReference type="RefSeq" id="WP_258386316.1">
    <property type="nucleotide sequence ID" value="NZ_CP091430.1"/>
</dbReference>
<proteinExistence type="inferred from homology"/>
<dbReference type="InterPro" id="IPR015421">
    <property type="entry name" value="PyrdxlP-dep_Trfase_major"/>
</dbReference>
<dbReference type="PANTHER" id="PTHR30244:SF34">
    <property type="entry name" value="DTDP-4-AMINO-4,6-DIDEOXYGALACTOSE TRANSAMINASE"/>
    <property type="match status" value="1"/>
</dbReference>
<evidence type="ECO:0000313" key="3">
    <source>
        <dbReference type="Proteomes" id="UP001057877"/>
    </source>
</evidence>
<organism evidence="2 3">
    <name type="scientific">Paenibacillus spongiae</name>
    <dbReference type="NCBI Taxonomy" id="2909671"/>
    <lineage>
        <taxon>Bacteria</taxon>
        <taxon>Bacillati</taxon>
        <taxon>Bacillota</taxon>
        <taxon>Bacilli</taxon>
        <taxon>Bacillales</taxon>
        <taxon>Paenibacillaceae</taxon>
        <taxon>Paenibacillus</taxon>
    </lineage>
</organism>
<dbReference type="NCBIfam" id="NF011936">
    <property type="entry name" value="PRK15407.1"/>
    <property type="match status" value="1"/>
</dbReference>
<dbReference type="Gene3D" id="3.40.640.10">
    <property type="entry name" value="Type I PLP-dependent aspartate aminotransferase-like (Major domain)"/>
    <property type="match status" value="1"/>
</dbReference>
<dbReference type="Gene3D" id="3.90.1150.10">
    <property type="entry name" value="Aspartate Aminotransferase, domain 1"/>
    <property type="match status" value="1"/>
</dbReference>
<dbReference type="InterPro" id="IPR015424">
    <property type="entry name" value="PyrdxlP-dep_Trfase"/>
</dbReference>
<dbReference type="Pfam" id="PF01041">
    <property type="entry name" value="DegT_DnrJ_EryC1"/>
    <property type="match status" value="1"/>
</dbReference>
<comment type="similarity">
    <text evidence="1">Belongs to the DegT/DnrJ/EryC1 family.</text>
</comment>
<dbReference type="PANTHER" id="PTHR30244">
    <property type="entry name" value="TRANSAMINASE"/>
    <property type="match status" value="1"/>
</dbReference>
<protein>
    <submittedName>
        <fullName evidence="2">Lipopolysaccharide biosynthesis protein RfbH</fullName>
    </submittedName>
</protein>
<keyword evidence="3" id="KW-1185">Reference proteome</keyword>
<name>A0ABY5S8L7_9BACL</name>
<reference evidence="2" key="1">
    <citation type="submission" date="2022-01" db="EMBL/GenBank/DDBJ databases">
        <title>Paenibacillus spongiae sp. nov., isolated from marine sponge.</title>
        <authorList>
            <person name="Li Z."/>
            <person name="Zhang M."/>
        </authorList>
    </citation>
    <scope>NUCLEOTIDE SEQUENCE</scope>
    <source>
        <strain evidence="2">PHS-Z3</strain>
    </source>
</reference>
<dbReference type="SUPFAM" id="SSF53383">
    <property type="entry name" value="PLP-dependent transferases"/>
    <property type="match status" value="1"/>
</dbReference>
<dbReference type="EMBL" id="CP091430">
    <property type="protein sequence ID" value="UVI30246.1"/>
    <property type="molecule type" value="Genomic_DNA"/>
</dbReference>
<keyword evidence="1" id="KW-0663">Pyridoxal phosphate</keyword>
<dbReference type="CDD" id="cd00616">
    <property type="entry name" value="AHBA_syn"/>
    <property type="match status" value="1"/>
</dbReference>